<evidence type="ECO:0000256" key="1">
    <source>
        <dbReference type="ARBA" id="ARBA00022679"/>
    </source>
</evidence>
<reference evidence="4" key="1">
    <citation type="submission" date="2021-08" db="EMBL/GenBank/DDBJ databases">
        <title>Sphingopyxis panaciterrulae sp. nov., isolated from the surface water of the Yellow Sea.</title>
        <authorList>
            <person name="Gao Z."/>
            <person name="Zhang D."/>
            <person name="Zhang A."/>
        </authorList>
    </citation>
    <scope>NUCLEOTIDE SEQUENCE</scope>
    <source>
        <strain evidence="4">XHP0097</strain>
    </source>
</reference>
<dbReference type="PANTHER" id="PTHR19136">
    <property type="entry name" value="MOLYBDENUM COFACTOR GUANYLYLTRANSFERASE"/>
    <property type="match status" value="1"/>
</dbReference>
<dbReference type="EMBL" id="JAILXK010000002">
    <property type="protein sequence ID" value="MBY4638104.1"/>
    <property type="molecule type" value="Genomic_DNA"/>
</dbReference>
<dbReference type="PANTHER" id="PTHR19136:SF81">
    <property type="entry name" value="MOLYBDENUM COFACTOR GUANYLYLTRANSFERASE"/>
    <property type="match status" value="1"/>
</dbReference>
<name>A0ABS7MHC9_9SPHN</name>
<sequence length="179" mass="18017">MRTLGAILAGGSSTRFGSDKAEALLDGRRLIDLSIAALAPHCDAIIVVGRAHPDFGSVADRPRGGMGPLGGIAGALAAAAEGGFGQLLTAPVDCVRLPPDLRAVLEPAPAYLAAQPVIGLWPVEALEALDALLAEGTKLAVRAFGDRVGARAVETGFAPPNINSAADLARLADGNLPAS</sequence>
<feature type="domain" description="MobA-like NTP transferase" evidence="3">
    <location>
        <begin position="5"/>
        <end position="135"/>
    </location>
</feature>
<dbReference type="Gene3D" id="3.90.550.10">
    <property type="entry name" value="Spore Coat Polysaccharide Biosynthesis Protein SpsA, Chain A"/>
    <property type="match status" value="1"/>
</dbReference>
<proteinExistence type="predicted"/>
<organism evidence="4 5">
    <name type="scientific">Sphingopyxis jiangsuensis</name>
    <dbReference type="NCBI Taxonomy" id="2871171"/>
    <lineage>
        <taxon>Bacteria</taxon>
        <taxon>Pseudomonadati</taxon>
        <taxon>Pseudomonadota</taxon>
        <taxon>Alphaproteobacteria</taxon>
        <taxon>Sphingomonadales</taxon>
        <taxon>Sphingomonadaceae</taxon>
        <taxon>Sphingopyxis</taxon>
    </lineage>
</organism>
<protein>
    <submittedName>
        <fullName evidence="4">NTP transferase domain-containing protein</fullName>
    </submittedName>
</protein>
<evidence type="ECO:0000313" key="4">
    <source>
        <dbReference type="EMBL" id="MBY4638104.1"/>
    </source>
</evidence>
<dbReference type="Proteomes" id="UP001166571">
    <property type="component" value="Unassembled WGS sequence"/>
</dbReference>
<comment type="caution">
    <text evidence="4">The sequence shown here is derived from an EMBL/GenBank/DDBJ whole genome shotgun (WGS) entry which is preliminary data.</text>
</comment>
<accession>A0ABS7MHC9</accession>
<gene>
    <name evidence="4" type="ORF">K5P26_13235</name>
</gene>
<dbReference type="GO" id="GO:0016740">
    <property type="term" value="F:transferase activity"/>
    <property type="evidence" value="ECO:0007669"/>
    <property type="project" value="UniProtKB-KW"/>
</dbReference>
<evidence type="ECO:0000259" key="3">
    <source>
        <dbReference type="Pfam" id="PF12804"/>
    </source>
</evidence>
<evidence type="ECO:0000256" key="2">
    <source>
        <dbReference type="ARBA" id="ARBA00022842"/>
    </source>
</evidence>
<evidence type="ECO:0000313" key="5">
    <source>
        <dbReference type="Proteomes" id="UP001166571"/>
    </source>
</evidence>
<keyword evidence="5" id="KW-1185">Reference proteome</keyword>
<dbReference type="Pfam" id="PF12804">
    <property type="entry name" value="NTP_transf_3"/>
    <property type="match status" value="1"/>
</dbReference>
<dbReference type="InterPro" id="IPR029044">
    <property type="entry name" value="Nucleotide-diphossugar_trans"/>
</dbReference>
<dbReference type="RefSeq" id="WP_222137133.1">
    <property type="nucleotide sequence ID" value="NZ_JAILXK010000002.1"/>
</dbReference>
<dbReference type="SUPFAM" id="SSF53448">
    <property type="entry name" value="Nucleotide-diphospho-sugar transferases"/>
    <property type="match status" value="1"/>
</dbReference>
<dbReference type="InterPro" id="IPR025877">
    <property type="entry name" value="MobA-like_NTP_Trfase"/>
</dbReference>
<keyword evidence="1 4" id="KW-0808">Transferase</keyword>
<keyword evidence="2" id="KW-0460">Magnesium</keyword>